<evidence type="ECO:0000313" key="8">
    <source>
        <dbReference type="RefSeq" id="XP_031382361.1"/>
    </source>
</evidence>
<dbReference type="GO" id="GO:0007165">
    <property type="term" value="P:signal transduction"/>
    <property type="evidence" value="ECO:0007669"/>
    <property type="project" value="InterPro"/>
</dbReference>
<dbReference type="InterPro" id="IPR003591">
    <property type="entry name" value="Leu-rich_rpt_typical-subtyp"/>
</dbReference>
<dbReference type="InterPro" id="IPR058192">
    <property type="entry name" value="WHD_ROQ1-like"/>
</dbReference>
<dbReference type="InterPro" id="IPR032675">
    <property type="entry name" value="LRR_dom_sf"/>
</dbReference>
<dbReference type="GO" id="GO:0006952">
    <property type="term" value="P:defense response"/>
    <property type="evidence" value="ECO:0007669"/>
    <property type="project" value="UniProtKB-KW"/>
</dbReference>
<evidence type="ECO:0000259" key="4">
    <source>
        <dbReference type="PROSITE" id="PS50104"/>
    </source>
</evidence>
<dbReference type="AlphaFoldDB" id="A0A6P8CIT4"/>
<dbReference type="InterPro" id="IPR035897">
    <property type="entry name" value="Toll_tir_struct_dom_sf"/>
</dbReference>
<dbReference type="Gene3D" id="3.80.10.10">
    <property type="entry name" value="Ribonuclease Inhibitor"/>
    <property type="match status" value="3"/>
</dbReference>
<dbReference type="PROSITE" id="PS50104">
    <property type="entry name" value="TIR"/>
    <property type="match status" value="1"/>
</dbReference>
<dbReference type="Proteomes" id="UP000515151">
    <property type="component" value="Chromosome 2"/>
</dbReference>
<dbReference type="InterPro" id="IPR027417">
    <property type="entry name" value="P-loop_NTPase"/>
</dbReference>
<organism evidence="5 6">
    <name type="scientific">Punica granatum</name>
    <name type="common">Pomegranate</name>
    <dbReference type="NCBI Taxonomy" id="22663"/>
    <lineage>
        <taxon>Eukaryota</taxon>
        <taxon>Viridiplantae</taxon>
        <taxon>Streptophyta</taxon>
        <taxon>Embryophyta</taxon>
        <taxon>Tracheophyta</taxon>
        <taxon>Spermatophyta</taxon>
        <taxon>Magnoliopsida</taxon>
        <taxon>eudicotyledons</taxon>
        <taxon>Gunneridae</taxon>
        <taxon>Pentapetalae</taxon>
        <taxon>rosids</taxon>
        <taxon>malvids</taxon>
        <taxon>Myrtales</taxon>
        <taxon>Lythraceae</taxon>
        <taxon>Punica</taxon>
    </lineage>
</organism>
<dbReference type="SMART" id="SM00255">
    <property type="entry name" value="TIR"/>
    <property type="match status" value="1"/>
</dbReference>
<dbReference type="InterPro" id="IPR000157">
    <property type="entry name" value="TIR_dom"/>
</dbReference>
<dbReference type="PRINTS" id="PR00364">
    <property type="entry name" value="DISEASERSIST"/>
</dbReference>
<dbReference type="Pfam" id="PF00931">
    <property type="entry name" value="NB-ARC"/>
    <property type="match status" value="1"/>
</dbReference>
<dbReference type="PANTHER" id="PTHR11017:SF570">
    <property type="entry name" value="DISEASE RESISTANCE PROTEIN (TIR-NBS CLASS)-RELATED"/>
    <property type="match status" value="1"/>
</dbReference>
<sequence length="1032" mass="117599">MSSVDEYEVFLSFRGPDTRQGLTDVLYDYMDTAGIRVFRDDDELAPGDKITNILPAIKNSELCIPIFSKTFADSSWCLREVERMVELKKEIVPIFYQVSPNDVKLNTELFQKQLKGHEKKYEKGQVEKWEEALRSIAKIKGREVMTTGYTKFCKVFVEEVMIKLKPRKRYDIAPLVGIDGQLDSAMKLLDIQSNDDVRYIGIHGMGGIGKTTLAKFVFNKISARFDCSTFLENVREIAAHHGIEYLQETLLNGLDPKLTRQLDLHEKIKKSFCKRKVLIFLDDVDGWEQIEKLAGKSTWFGSGSRIIVTTRDKDVLVIGEEKLNEDDVWHLEMGTLNPDDALRLFSIYAFQKESPPPAFRELSEEAVSVTGGLPLALMVIGSLLHNKDGRVWKDIIDRSKRIPLKEVKERLRISYDNLEHEQKQIFLDVACFFIDIDKTKPLYMWDACEYYPHWALGVLCSRSLVKISDGDRIWMHDQLRDLGRDLVREESLNDPKKRSRIWAREEAMQVLMSKEENENPEGLRLNYHVDGDRWRLKRIGLIGSLKKLRFLDLGMVVLQQDFKDRLPNLRWLCWRPRDGNKGRSVSKFCFLPDPFGHVPVFISMNLVILDFSSSHISEKWEGWSQLQNAKNLKVIDLTEAICLERTPNFPTGMTLERLILARCKCLVSIDSSIGNLRCLRYLNLEQCDSLCGLPEEFSLLENLTEVVVTKTRIKSFGFPNSIHNLVQLKCVKLNNLELGNLVNSLDAIGELKLLVELDLGGTRIVELPQSIGGLENLKLLLKGCEALKALPDSMGGLKSLVKLDLSGTDIIQLPDSIGRLQSLEEVYLTQCKQLRQLPESLGALGKLKKLEAQSADLLKGLPSEMSGLSSLISMDLSRSRVCQLPSSIIHLSHLQSLRLHGCYRLEDVPDLPPSLTLLDLRSNSPKEGWRLSNLMKLTNMKVEGHLYLDGIGSLHRLTELELRLWSITTIPSEFGSLSQLKKLVLDCPKLKEVSQLPPNLEEMVLDQTSIDIDLPNFQLEEFIQFTSCQLLE</sequence>
<evidence type="ECO:0000313" key="5">
    <source>
        <dbReference type="Proteomes" id="UP000515151"/>
    </source>
</evidence>
<reference evidence="5" key="1">
    <citation type="journal article" date="2020" name="Plant Biotechnol. J.">
        <title>The pomegranate (Punica granatum L.) draft genome dissects genetic divergence between soft- and hard-seeded cultivars.</title>
        <authorList>
            <person name="Luo X."/>
            <person name="Li H."/>
            <person name="Wu Z."/>
            <person name="Yao W."/>
            <person name="Zhao P."/>
            <person name="Cao D."/>
            <person name="Yu H."/>
            <person name="Li K."/>
            <person name="Poudel K."/>
            <person name="Zhao D."/>
            <person name="Zhang F."/>
            <person name="Xia X."/>
            <person name="Chen L."/>
            <person name="Wang Q."/>
            <person name="Jing D."/>
            <person name="Cao S."/>
        </authorList>
    </citation>
    <scope>NUCLEOTIDE SEQUENCE [LARGE SCALE GENOMIC DNA]</scope>
</reference>
<dbReference type="RefSeq" id="XP_031382359.1">
    <property type="nucleotide sequence ID" value="XM_031526499.1"/>
</dbReference>
<reference evidence="6 7" key="2">
    <citation type="submission" date="2025-04" db="UniProtKB">
        <authorList>
            <consortium name="RefSeq"/>
        </authorList>
    </citation>
    <scope>IDENTIFICATION</scope>
    <source>
        <tissue evidence="6 7">Leaf</tissue>
    </source>
</reference>
<dbReference type="InterPro" id="IPR044974">
    <property type="entry name" value="Disease_R_plants"/>
</dbReference>
<dbReference type="RefSeq" id="XP_031382361.1">
    <property type="nucleotide sequence ID" value="XM_031526501.1"/>
</dbReference>
<dbReference type="Gene3D" id="3.40.50.10140">
    <property type="entry name" value="Toll/interleukin-1 receptor homology (TIR) domain"/>
    <property type="match status" value="1"/>
</dbReference>
<dbReference type="RefSeq" id="XP_031382360.1">
    <property type="nucleotide sequence ID" value="XM_031526500.1"/>
</dbReference>
<evidence type="ECO:0000256" key="2">
    <source>
        <dbReference type="ARBA" id="ARBA00022737"/>
    </source>
</evidence>
<protein>
    <submittedName>
        <fullName evidence="6 7">TMV resistance protein N-like isoform X1</fullName>
    </submittedName>
</protein>
<evidence type="ECO:0000313" key="6">
    <source>
        <dbReference type="RefSeq" id="XP_031382359.1"/>
    </source>
</evidence>
<dbReference type="SUPFAM" id="SSF52058">
    <property type="entry name" value="L domain-like"/>
    <property type="match status" value="2"/>
</dbReference>
<dbReference type="GO" id="GO:0051707">
    <property type="term" value="P:response to other organism"/>
    <property type="evidence" value="ECO:0007669"/>
    <property type="project" value="UniProtKB-ARBA"/>
</dbReference>
<dbReference type="InterPro" id="IPR055414">
    <property type="entry name" value="LRR_R13L4/SHOC2-like"/>
</dbReference>
<dbReference type="PANTHER" id="PTHR11017">
    <property type="entry name" value="LEUCINE-RICH REPEAT-CONTAINING PROTEIN"/>
    <property type="match status" value="1"/>
</dbReference>
<evidence type="ECO:0000256" key="1">
    <source>
        <dbReference type="ARBA" id="ARBA00022614"/>
    </source>
</evidence>
<keyword evidence="2" id="KW-0677">Repeat</keyword>
<dbReference type="Pfam" id="PF23282">
    <property type="entry name" value="WHD_ROQ1"/>
    <property type="match status" value="1"/>
</dbReference>
<dbReference type="Gene3D" id="3.40.50.300">
    <property type="entry name" value="P-loop containing nucleotide triphosphate hydrolases"/>
    <property type="match status" value="1"/>
</dbReference>
<dbReference type="SMART" id="SM00369">
    <property type="entry name" value="LRR_TYP"/>
    <property type="match status" value="5"/>
</dbReference>
<keyword evidence="5" id="KW-1185">Reference proteome</keyword>
<dbReference type="SUPFAM" id="SSF52540">
    <property type="entry name" value="P-loop containing nucleoside triphosphate hydrolases"/>
    <property type="match status" value="1"/>
</dbReference>
<name>A0A6P8CIT4_PUNGR</name>
<keyword evidence="1" id="KW-0433">Leucine-rich repeat</keyword>
<dbReference type="InterPro" id="IPR042197">
    <property type="entry name" value="Apaf_helical"/>
</dbReference>
<evidence type="ECO:0000256" key="3">
    <source>
        <dbReference type="ARBA" id="ARBA00022821"/>
    </source>
</evidence>
<dbReference type="GeneID" id="116196652"/>
<accession>A0A6P8CIT4</accession>
<dbReference type="InterPro" id="IPR002182">
    <property type="entry name" value="NB-ARC"/>
</dbReference>
<dbReference type="Gene3D" id="1.10.8.430">
    <property type="entry name" value="Helical domain of apoptotic protease-activating factors"/>
    <property type="match status" value="1"/>
</dbReference>
<proteinExistence type="predicted"/>
<dbReference type="Pfam" id="PF01582">
    <property type="entry name" value="TIR"/>
    <property type="match status" value="1"/>
</dbReference>
<gene>
    <name evidence="6 7 8" type="primary">LOC116196652</name>
</gene>
<dbReference type="SUPFAM" id="SSF52200">
    <property type="entry name" value="Toll/Interleukin receptor TIR domain"/>
    <property type="match status" value="1"/>
</dbReference>
<keyword evidence="3" id="KW-0611">Plant defense</keyword>
<dbReference type="OrthoDB" id="2018313at2759"/>
<dbReference type="Pfam" id="PF23598">
    <property type="entry name" value="LRR_14"/>
    <property type="match status" value="1"/>
</dbReference>
<evidence type="ECO:0000313" key="7">
    <source>
        <dbReference type="RefSeq" id="XP_031382360.1"/>
    </source>
</evidence>
<dbReference type="GO" id="GO:0043531">
    <property type="term" value="F:ADP binding"/>
    <property type="evidence" value="ECO:0007669"/>
    <property type="project" value="InterPro"/>
</dbReference>
<feature type="domain" description="TIR" evidence="4">
    <location>
        <begin position="5"/>
        <end position="137"/>
    </location>
</feature>